<organism evidence="1 2">
    <name type="scientific">Abiotrophia defectiva ATCC 49176</name>
    <dbReference type="NCBI Taxonomy" id="592010"/>
    <lineage>
        <taxon>Bacteria</taxon>
        <taxon>Bacillati</taxon>
        <taxon>Bacillota</taxon>
        <taxon>Bacilli</taxon>
        <taxon>Lactobacillales</taxon>
        <taxon>Aerococcaceae</taxon>
        <taxon>Abiotrophia</taxon>
    </lineage>
</organism>
<reference evidence="1" key="1">
    <citation type="submission" date="2013-06" db="EMBL/GenBank/DDBJ databases">
        <authorList>
            <person name="Weinstock G."/>
            <person name="Sodergren E."/>
            <person name="Clifton S."/>
            <person name="Fulton L."/>
            <person name="Fulton B."/>
            <person name="Courtney L."/>
            <person name="Fronick C."/>
            <person name="Harrison M."/>
            <person name="Strong C."/>
            <person name="Farmer C."/>
            <person name="Delahaunty K."/>
            <person name="Markovic C."/>
            <person name="Hall O."/>
            <person name="Minx P."/>
            <person name="Tomlinson C."/>
            <person name="Mitreva M."/>
            <person name="Nelson J."/>
            <person name="Hou S."/>
            <person name="Wollam A."/>
            <person name="Pepin K.H."/>
            <person name="Johnson M."/>
            <person name="Bhonagiri V."/>
            <person name="Nash W.E."/>
            <person name="Warren W."/>
            <person name="Chinwalla A."/>
            <person name="Mardis E.R."/>
            <person name="Wilson R.K."/>
        </authorList>
    </citation>
    <scope>NUCLEOTIDE SEQUENCE [LARGE SCALE GENOMIC DNA]</scope>
    <source>
        <strain evidence="1">ATCC 49176</strain>
    </source>
</reference>
<evidence type="ECO:0000313" key="2">
    <source>
        <dbReference type="Proteomes" id="UP000019050"/>
    </source>
</evidence>
<dbReference type="STRING" id="592010.GCWU000182_001501"/>
<gene>
    <name evidence="1" type="ORF">GCWU000182_001501</name>
</gene>
<keyword evidence="2" id="KW-1185">Reference proteome</keyword>
<protein>
    <submittedName>
        <fullName evidence="1">Uncharacterized protein</fullName>
    </submittedName>
</protein>
<accession>W1Q2J4</accession>
<sequence length="88" mass="10253">MWWKVLREKVSVYIANVRFIMKGGESFVATYMLYALNIADAEQAFSSVPRRYKKGVRRQLEILGMPELEHMTLDELKARKAEAEKGEE</sequence>
<dbReference type="Proteomes" id="UP000019050">
    <property type="component" value="Unassembled WGS sequence"/>
</dbReference>
<dbReference type="EMBL" id="ACIN03000013">
    <property type="protein sequence ID" value="ESK65340.1"/>
    <property type="molecule type" value="Genomic_DNA"/>
</dbReference>
<dbReference type="RefSeq" id="WP_023392143.1">
    <property type="nucleotide sequence ID" value="NZ_KI535340.1"/>
</dbReference>
<name>W1Q2J4_ABIDE</name>
<evidence type="ECO:0000313" key="1">
    <source>
        <dbReference type="EMBL" id="ESK65340.1"/>
    </source>
</evidence>
<comment type="caution">
    <text evidence="1">The sequence shown here is derived from an EMBL/GenBank/DDBJ whole genome shotgun (WGS) entry which is preliminary data.</text>
</comment>
<dbReference type="GeneID" id="84817999"/>
<dbReference type="AlphaFoldDB" id="W1Q2J4"/>
<proteinExistence type="predicted"/>
<dbReference type="HOGENOM" id="CLU_2461965_0_0_9"/>